<dbReference type="EMBL" id="KF121697">
    <property type="protein sequence ID" value="AIA88987.1"/>
    <property type="molecule type" value="Genomic_DNA"/>
</dbReference>
<dbReference type="InterPro" id="IPR006047">
    <property type="entry name" value="GH13_cat_dom"/>
</dbReference>
<feature type="non-terminal residue" evidence="2">
    <location>
        <position position="152"/>
    </location>
</feature>
<protein>
    <submittedName>
        <fullName evidence="2">CAZy families GH13 protein</fullName>
    </submittedName>
</protein>
<organism evidence="2">
    <name type="scientific">uncultured Sphaerobacter sp</name>
    <dbReference type="NCBI Taxonomy" id="211440"/>
    <lineage>
        <taxon>Bacteria</taxon>
        <taxon>Pseudomonadati</taxon>
        <taxon>Thermomicrobiota</taxon>
        <taxon>Thermomicrobia</taxon>
        <taxon>Sphaerobacterales</taxon>
        <taxon>Sphaerobacterineae</taxon>
        <taxon>Sphaerobacteraceae</taxon>
        <taxon>Sphaerobacter</taxon>
        <taxon>environmental samples</taxon>
    </lineage>
</organism>
<sequence>WTRRPRLLLAPLLLAPADLNFENPRVHTALLKVIDFWFALGVDGLRLDAVPYLYEAEGTNCENLPATHEFLRKLRAHIDAKFSDRMLLAEANQWPEDAVAYFGKDGDECHMCFHFPVMPRMFMALQMEDRFPIIDILEQTPAIPENCQWGMF</sequence>
<feature type="non-terminal residue" evidence="2">
    <location>
        <position position="1"/>
    </location>
</feature>
<dbReference type="InterPro" id="IPR017853">
    <property type="entry name" value="GH"/>
</dbReference>
<dbReference type="Pfam" id="PF00128">
    <property type="entry name" value="Alpha-amylase"/>
    <property type="match status" value="1"/>
</dbReference>
<feature type="domain" description="Glycosyl hydrolase family 13 catalytic" evidence="1">
    <location>
        <begin position="17"/>
        <end position="124"/>
    </location>
</feature>
<reference evidence="2" key="1">
    <citation type="journal article" date="2013" name="Environ. Microbiol.">
        <title>Seasonally variable intestinal metagenomes of the red palm weevil (Rhynchophorus ferrugineus).</title>
        <authorList>
            <person name="Jia S."/>
            <person name="Zhang X."/>
            <person name="Zhang G."/>
            <person name="Yin A."/>
            <person name="Zhang S."/>
            <person name="Li F."/>
            <person name="Wang L."/>
            <person name="Zhao D."/>
            <person name="Yun Q."/>
            <person name="Tala"/>
            <person name="Wang J."/>
            <person name="Sun G."/>
            <person name="Baabdullah M."/>
            <person name="Yu X."/>
            <person name="Hu S."/>
            <person name="Al-Mssallem I.S."/>
            <person name="Yu J."/>
        </authorList>
    </citation>
    <scope>NUCLEOTIDE SEQUENCE</scope>
</reference>
<dbReference type="GO" id="GO:0005975">
    <property type="term" value="P:carbohydrate metabolic process"/>
    <property type="evidence" value="ECO:0007669"/>
    <property type="project" value="InterPro"/>
</dbReference>
<accession>A0A060C255</accession>
<proteinExistence type="predicted"/>
<dbReference type="SUPFAM" id="SSF51445">
    <property type="entry name" value="(Trans)glycosidases"/>
    <property type="match status" value="1"/>
</dbReference>
<dbReference type="Gene3D" id="3.20.20.80">
    <property type="entry name" value="Glycosidases"/>
    <property type="match status" value="1"/>
</dbReference>
<dbReference type="PANTHER" id="PTHR10357">
    <property type="entry name" value="ALPHA-AMYLASE FAMILY MEMBER"/>
    <property type="match status" value="1"/>
</dbReference>
<evidence type="ECO:0000313" key="2">
    <source>
        <dbReference type="EMBL" id="AIA88987.1"/>
    </source>
</evidence>
<evidence type="ECO:0000259" key="1">
    <source>
        <dbReference type="Pfam" id="PF00128"/>
    </source>
</evidence>
<dbReference type="AlphaFoldDB" id="A0A060C255"/>
<name>A0A060C255_9BACT</name>
<dbReference type="PANTHER" id="PTHR10357:SF219">
    <property type="entry name" value="MALTOSE ALPHA-D-GLUCOSYLTRANSFERASE"/>
    <property type="match status" value="1"/>
</dbReference>